<dbReference type="EMBL" id="PDCP01000003">
    <property type="protein sequence ID" value="PEG42373.1"/>
    <property type="molecule type" value="Genomic_DNA"/>
</dbReference>
<dbReference type="AlphaFoldDB" id="A0A2A7NF26"/>
<feature type="signal peptide" evidence="2">
    <location>
        <begin position="1"/>
        <end position="20"/>
    </location>
</feature>
<dbReference type="InterPro" id="IPR042100">
    <property type="entry name" value="Bug_dom1"/>
</dbReference>
<reference evidence="3" key="3">
    <citation type="submission" date="2020-02" db="EMBL/GenBank/DDBJ databases">
        <authorList>
            <person name="Matsumoto Y."/>
            <person name="Motooka D."/>
            <person name="Nakamura S."/>
        </authorList>
    </citation>
    <scope>NUCLEOTIDE SEQUENCE</scope>
    <source>
        <strain evidence="3">JCM 6377</strain>
    </source>
</reference>
<evidence type="ECO:0000313" key="4">
    <source>
        <dbReference type="EMBL" id="PEG42373.1"/>
    </source>
</evidence>
<dbReference type="Proteomes" id="UP000220914">
    <property type="component" value="Unassembled WGS sequence"/>
</dbReference>
<dbReference type="Proteomes" id="UP000465302">
    <property type="component" value="Unassembled WGS sequence"/>
</dbReference>
<dbReference type="EMBL" id="BLKS01000001">
    <property type="protein sequence ID" value="GFG51238.1"/>
    <property type="molecule type" value="Genomic_DNA"/>
</dbReference>
<dbReference type="Gene3D" id="3.40.190.150">
    <property type="entry name" value="Bordetella uptake gene, domain 1"/>
    <property type="match status" value="1"/>
</dbReference>
<keyword evidence="2" id="KW-0732">Signal</keyword>
<gene>
    <name evidence="4" type="ORF">CQY20_02950</name>
    <name evidence="3" type="ORF">MAGR_26790</name>
</gene>
<evidence type="ECO:0000256" key="2">
    <source>
        <dbReference type="SAM" id="SignalP"/>
    </source>
</evidence>
<comment type="caution">
    <text evidence="4">The sequence shown here is derived from an EMBL/GenBank/DDBJ whole genome shotgun (WGS) entry which is preliminary data.</text>
</comment>
<protein>
    <submittedName>
        <fullName evidence="3">Tricarboxylic transport TctC</fullName>
    </submittedName>
</protein>
<reference evidence="3 6" key="2">
    <citation type="journal article" date="2019" name="Emerg. Microbes Infect.">
        <title>Comprehensive subspecies identification of 175 nontuberculous mycobacteria species based on 7547 genomic profiles.</title>
        <authorList>
            <person name="Matsumoto Y."/>
            <person name="Kinjo T."/>
            <person name="Motooka D."/>
            <person name="Nabeya D."/>
            <person name="Jung N."/>
            <person name="Uechi K."/>
            <person name="Horii T."/>
            <person name="Iida T."/>
            <person name="Fujita J."/>
            <person name="Nakamura S."/>
        </authorList>
    </citation>
    <scope>NUCLEOTIDE SEQUENCE [LARGE SCALE GENOMIC DNA]</scope>
    <source>
        <strain evidence="3 6">JCM 6377</strain>
    </source>
</reference>
<accession>A0A2A7NF26</accession>
<dbReference type="PANTHER" id="PTHR42928:SF3">
    <property type="entry name" value="UPF0065 PROTEIN YFLP"/>
    <property type="match status" value="1"/>
</dbReference>
<comment type="similarity">
    <text evidence="1">Belongs to the UPF0065 (bug) family.</text>
</comment>
<dbReference type="PIRSF" id="PIRSF017082">
    <property type="entry name" value="YflP"/>
    <property type="match status" value="1"/>
</dbReference>
<sequence>MKRLLRMAAAIFLIALTVGACKGSSSSTGAGAFPDKDLTLIAASDPGGGLDLAARALQEAMQKEHLLKVGMTVEGIGGGGGNPARAALLKRPSDGYSVVAESNRVFLNPLTGTTDMQASEFVPVAKLMTEYLVWVVKGDSKWASASQILDNLKTDPRAATFGVATVPSDDQFNVLGPIQKAGVDASKVNVVTFSGGGDLLTNLLGGRVDVVSTGVGELSSFAGTDKIRIIAVSSAERQPGLLADVPTWKELGVDFALDHWRGIFGPADMPKDAIDWWATSIEKTSQTQTWKDILAKHGWTPDFQGPDEFAQTVQAQQANADELIKSLGLGG</sequence>
<evidence type="ECO:0000313" key="5">
    <source>
        <dbReference type="Proteomes" id="UP000220914"/>
    </source>
</evidence>
<dbReference type="PANTHER" id="PTHR42928">
    <property type="entry name" value="TRICARBOXYLATE-BINDING PROTEIN"/>
    <property type="match status" value="1"/>
</dbReference>
<evidence type="ECO:0000313" key="3">
    <source>
        <dbReference type="EMBL" id="GFG51238.1"/>
    </source>
</evidence>
<reference evidence="4 5" key="1">
    <citation type="submission" date="2017-10" db="EMBL/GenBank/DDBJ databases">
        <title>The new phylogeny of genus Mycobacterium.</title>
        <authorList>
            <person name="Tortoli E."/>
            <person name="Trovato A."/>
            <person name="Cirillo D.M."/>
        </authorList>
    </citation>
    <scope>NUCLEOTIDE SEQUENCE [LARGE SCALE GENOMIC DNA]</scope>
    <source>
        <strain evidence="4 5">CCUG37673</strain>
    </source>
</reference>
<dbReference type="CDD" id="cd07012">
    <property type="entry name" value="PBP2_Bug_TTT"/>
    <property type="match status" value="1"/>
</dbReference>
<feature type="chain" id="PRO_5038298533" evidence="2">
    <location>
        <begin position="21"/>
        <end position="331"/>
    </location>
</feature>
<dbReference type="SUPFAM" id="SSF53850">
    <property type="entry name" value="Periplasmic binding protein-like II"/>
    <property type="match status" value="1"/>
</dbReference>
<keyword evidence="5" id="KW-1185">Reference proteome</keyword>
<dbReference type="RefSeq" id="WP_097938156.1">
    <property type="nucleotide sequence ID" value="NZ_BLKS01000001.1"/>
</dbReference>
<dbReference type="Gene3D" id="3.40.190.10">
    <property type="entry name" value="Periplasmic binding protein-like II"/>
    <property type="match status" value="1"/>
</dbReference>
<dbReference type="OrthoDB" id="9780943at2"/>
<proteinExistence type="inferred from homology"/>
<organism evidence="4 5">
    <name type="scientific">Mycolicibacterium agri</name>
    <name type="common">Mycobacterium agri</name>
    <dbReference type="NCBI Taxonomy" id="36811"/>
    <lineage>
        <taxon>Bacteria</taxon>
        <taxon>Bacillati</taxon>
        <taxon>Actinomycetota</taxon>
        <taxon>Actinomycetes</taxon>
        <taxon>Mycobacteriales</taxon>
        <taxon>Mycobacteriaceae</taxon>
        <taxon>Mycolicibacterium</taxon>
    </lineage>
</organism>
<evidence type="ECO:0000313" key="6">
    <source>
        <dbReference type="Proteomes" id="UP000465302"/>
    </source>
</evidence>
<dbReference type="PROSITE" id="PS51257">
    <property type="entry name" value="PROKAR_LIPOPROTEIN"/>
    <property type="match status" value="1"/>
</dbReference>
<name>A0A2A7NF26_MYCAG</name>
<dbReference type="InterPro" id="IPR005064">
    <property type="entry name" value="BUG"/>
</dbReference>
<dbReference type="Pfam" id="PF03401">
    <property type="entry name" value="TctC"/>
    <property type="match status" value="1"/>
</dbReference>
<evidence type="ECO:0000256" key="1">
    <source>
        <dbReference type="ARBA" id="ARBA00006987"/>
    </source>
</evidence>